<evidence type="ECO:0000256" key="1">
    <source>
        <dbReference type="SAM" id="Phobius"/>
    </source>
</evidence>
<dbReference type="Proteomes" id="UP000094336">
    <property type="component" value="Unassembled WGS sequence"/>
</dbReference>
<dbReference type="PANTHER" id="PTHR36854:SF1">
    <property type="entry name" value="TRANSMEMBRANE PROTEIN"/>
    <property type="match status" value="1"/>
</dbReference>
<feature type="chain" id="PRO_5009134362" evidence="2">
    <location>
        <begin position="21"/>
        <end position="106"/>
    </location>
</feature>
<dbReference type="OrthoDB" id="2142503at2759"/>
<dbReference type="EMBL" id="KV454433">
    <property type="protein sequence ID" value="ODQ79203.1"/>
    <property type="molecule type" value="Genomic_DNA"/>
</dbReference>
<evidence type="ECO:0000313" key="3">
    <source>
        <dbReference type="EMBL" id="ODQ79203.1"/>
    </source>
</evidence>
<organism evidence="3 4">
    <name type="scientific">Babjeviella inositovora NRRL Y-12698</name>
    <dbReference type="NCBI Taxonomy" id="984486"/>
    <lineage>
        <taxon>Eukaryota</taxon>
        <taxon>Fungi</taxon>
        <taxon>Dikarya</taxon>
        <taxon>Ascomycota</taxon>
        <taxon>Saccharomycotina</taxon>
        <taxon>Pichiomycetes</taxon>
        <taxon>Serinales incertae sedis</taxon>
        <taxon>Babjeviella</taxon>
    </lineage>
</organism>
<dbReference type="PANTHER" id="PTHR36854">
    <property type="entry name" value="CHROMOSOME 9, WHOLE GENOME SHOTGUN SEQUENCE"/>
    <property type="match status" value="1"/>
</dbReference>
<reference evidence="4" key="1">
    <citation type="submission" date="2016-05" db="EMBL/GenBank/DDBJ databases">
        <title>Comparative genomics of biotechnologically important yeasts.</title>
        <authorList>
            <consortium name="DOE Joint Genome Institute"/>
            <person name="Riley R."/>
            <person name="Haridas S."/>
            <person name="Wolfe K.H."/>
            <person name="Lopes M.R."/>
            <person name="Hittinger C.T."/>
            <person name="Goker M."/>
            <person name="Salamov A."/>
            <person name="Wisecaver J."/>
            <person name="Long T.M."/>
            <person name="Aerts A.L."/>
            <person name="Barry K."/>
            <person name="Choi C."/>
            <person name="Clum A."/>
            <person name="Coughlan A.Y."/>
            <person name="Deshpande S."/>
            <person name="Douglass A.P."/>
            <person name="Hanson S.J."/>
            <person name="Klenk H.-P."/>
            <person name="Labutti K."/>
            <person name="Lapidus A."/>
            <person name="Lindquist E."/>
            <person name="Lipzen A."/>
            <person name="Meier-Kolthoff J.P."/>
            <person name="Ohm R.A."/>
            <person name="Otillar R.P."/>
            <person name="Pangilinan J."/>
            <person name="Peng Y."/>
            <person name="Rokas A."/>
            <person name="Rosa C.A."/>
            <person name="Scheuner C."/>
            <person name="Sibirny A.A."/>
            <person name="Slot J.C."/>
            <person name="Stielow J.B."/>
            <person name="Sun H."/>
            <person name="Kurtzman C.P."/>
            <person name="Blackwell M."/>
            <person name="Grigoriev I.V."/>
            <person name="Jeffries T.W."/>
        </authorList>
    </citation>
    <scope>NUCLEOTIDE SEQUENCE [LARGE SCALE GENOMIC DNA]</scope>
    <source>
        <strain evidence="4">NRRL Y-12698</strain>
    </source>
</reference>
<evidence type="ECO:0000256" key="2">
    <source>
        <dbReference type="SAM" id="SignalP"/>
    </source>
</evidence>
<name>A0A1E3QNE1_9ASCO</name>
<keyword evidence="4" id="KW-1185">Reference proteome</keyword>
<feature type="signal peptide" evidence="2">
    <location>
        <begin position="1"/>
        <end position="20"/>
    </location>
</feature>
<protein>
    <submittedName>
        <fullName evidence="3">Uncharacterized protein</fullName>
    </submittedName>
</protein>
<dbReference type="RefSeq" id="XP_018984531.1">
    <property type="nucleotide sequence ID" value="XM_019132858.1"/>
</dbReference>
<dbReference type="AlphaFoldDB" id="A0A1E3QNE1"/>
<accession>A0A1E3QNE1</accession>
<feature type="transmembrane region" description="Helical" evidence="1">
    <location>
        <begin position="79"/>
        <end position="96"/>
    </location>
</feature>
<sequence length="106" mass="11946">MKLALVLYISTFYLLGFAAAYQQYCKCQCASNYTIFAVDNCGNCTKSFCLTEYANICSEVAEDTINISCFQIESFKDQFIVYGFIVTVIGLLVYAVKGHRVLDNLR</sequence>
<evidence type="ECO:0000313" key="4">
    <source>
        <dbReference type="Proteomes" id="UP000094336"/>
    </source>
</evidence>
<keyword evidence="2" id="KW-0732">Signal</keyword>
<keyword evidence="1" id="KW-1133">Transmembrane helix</keyword>
<gene>
    <name evidence="3" type="ORF">BABINDRAFT_8787</name>
</gene>
<dbReference type="GeneID" id="30150711"/>
<keyword evidence="1" id="KW-0812">Transmembrane</keyword>
<keyword evidence="1" id="KW-0472">Membrane</keyword>
<proteinExistence type="predicted"/>